<proteinExistence type="predicted"/>
<keyword evidence="2" id="KW-1185">Reference proteome</keyword>
<name>A0AAV9K2P3_9SOLN</name>
<gene>
    <name evidence="1" type="ORF">R3W88_028516</name>
</gene>
<evidence type="ECO:0000313" key="1">
    <source>
        <dbReference type="EMBL" id="KAK4707591.1"/>
    </source>
</evidence>
<dbReference type="AlphaFoldDB" id="A0AAV9K2P3"/>
<evidence type="ECO:0000313" key="2">
    <source>
        <dbReference type="Proteomes" id="UP001311915"/>
    </source>
</evidence>
<reference evidence="1 2" key="1">
    <citation type="submission" date="2023-10" db="EMBL/GenBank/DDBJ databases">
        <title>Genome-Wide Identification Analysis in wild type Solanum Pinnatisectum Reveals Some Genes Defensing Phytophthora Infestans.</title>
        <authorList>
            <person name="Sun C."/>
        </authorList>
    </citation>
    <scope>NUCLEOTIDE SEQUENCE [LARGE SCALE GENOMIC DNA]</scope>
    <source>
        <strain evidence="1">LQN</strain>
        <tissue evidence="1">Leaf</tissue>
    </source>
</reference>
<sequence length="147" mass="17393">MTKLDLGIMTRIMELWGMKAENQKQDCIKGITEMEKQDSEMENQDLITEEDDLHHINKKQKMDNEMENQDLITEMEDLHHIKNKEQTKMNQHGEEEEICLQGMSFTYKPMHCLTRSPHLIFGIPCIPPEEEEETSWGIYGLCPRWLI</sequence>
<organism evidence="1 2">
    <name type="scientific">Solanum pinnatisectum</name>
    <name type="common">tansyleaf nightshade</name>
    <dbReference type="NCBI Taxonomy" id="50273"/>
    <lineage>
        <taxon>Eukaryota</taxon>
        <taxon>Viridiplantae</taxon>
        <taxon>Streptophyta</taxon>
        <taxon>Embryophyta</taxon>
        <taxon>Tracheophyta</taxon>
        <taxon>Spermatophyta</taxon>
        <taxon>Magnoliopsida</taxon>
        <taxon>eudicotyledons</taxon>
        <taxon>Gunneridae</taxon>
        <taxon>Pentapetalae</taxon>
        <taxon>asterids</taxon>
        <taxon>lamiids</taxon>
        <taxon>Solanales</taxon>
        <taxon>Solanaceae</taxon>
        <taxon>Solanoideae</taxon>
        <taxon>Solaneae</taxon>
        <taxon>Solanum</taxon>
    </lineage>
</organism>
<dbReference type="Proteomes" id="UP001311915">
    <property type="component" value="Unassembled WGS sequence"/>
</dbReference>
<accession>A0AAV9K2P3</accession>
<protein>
    <submittedName>
        <fullName evidence="1">Uncharacterized protein</fullName>
    </submittedName>
</protein>
<comment type="caution">
    <text evidence="1">The sequence shown here is derived from an EMBL/GenBank/DDBJ whole genome shotgun (WGS) entry which is preliminary data.</text>
</comment>
<dbReference type="EMBL" id="JAWPEI010000012">
    <property type="protein sequence ID" value="KAK4707591.1"/>
    <property type="molecule type" value="Genomic_DNA"/>
</dbReference>